<accession>A0A6B9FXV8</accession>
<dbReference type="InterPro" id="IPR024524">
    <property type="entry name" value="DUF3800"/>
</dbReference>
<reference evidence="1 2" key="1">
    <citation type="submission" date="2017-11" db="EMBL/GenBank/DDBJ databases">
        <title>Genome sequence of Pantoea cypripedii NE1.</title>
        <authorList>
            <person name="Nascimento F.X."/>
        </authorList>
    </citation>
    <scope>NUCLEOTIDE SEQUENCE [LARGE SCALE GENOMIC DNA]</scope>
    <source>
        <strain evidence="1 2">NE1</strain>
    </source>
</reference>
<gene>
    <name evidence="1" type="ORF">CUN67_10730</name>
</gene>
<dbReference type="EMBL" id="CP024768">
    <property type="protein sequence ID" value="QGY29381.1"/>
    <property type="molecule type" value="Genomic_DNA"/>
</dbReference>
<proteinExistence type="predicted"/>
<protein>
    <recommendedName>
        <fullName evidence="3">DUF3800 domain-containing protein</fullName>
    </recommendedName>
</protein>
<dbReference type="Pfam" id="PF12686">
    <property type="entry name" value="DUF3800"/>
    <property type="match status" value="1"/>
</dbReference>
<dbReference type="Proteomes" id="UP000502005">
    <property type="component" value="Chromosome"/>
</dbReference>
<organism evidence="1 2">
    <name type="scientific">Pantoea cypripedii</name>
    <name type="common">Pectobacterium cypripedii</name>
    <name type="synonym">Erwinia cypripedii</name>
    <dbReference type="NCBI Taxonomy" id="55209"/>
    <lineage>
        <taxon>Bacteria</taxon>
        <taxon>Pseudomonadati</taxon>
        <taxon>Pseudomonadota</taxon>
        <taxon>Gammaproteobacteria</taxon>
        <taxon>Enterobacterales</taxon>
        <taxon>Erwiniaceae</taxon>
        <taxon>Pantoea</taxon>
    </lineage>
</organism>
<name>A0A6B9FXV8_PANCY</name>
<sequence>MEYIAFGDESGTTGSDRCYGIGLLCIRKDTLDIFNERVLRLKQKYGIVGELKWSKIKNSAGQANICIELLKMVLRNSCCFHSIIVVKNMYRNWQTDKEAAFYQTYTMLVKNTARQLKNPLEVIIDQKIDKYKKNDEVTGIIANNMLARDGVKKLVQSVTMQDSKHHLGLQVVDILTGAVNSGYLKFLNPELELSVAKEIAFQRMAALLGWDVFHYDTYPNKDFNIWHFPLEVRRVPDTMAIRADYSVPLVRREELS</sequence>
<dbReference type="RefSeq" id="WP_208715272.1">
    <property type="nucleotide sequence ID" value="NZ_CP024768.1"/>
</dbReference>
<evidence type="ECO:0000313" key="1">
    <source>
        <dbReference type="EMBL" id="QGY29381.1"/>
    </source>
</evidence>
<evidence type="ECO:0000313" key="2">
    <source>
        <dbReference type="Proteomes" id="UP000502005"/>
    </source>
</evidence>
<dbReference type="AlphaFoldDB" id="A0A6B9FXV8"/>
<evidence type="ECO:0008006" key="3">
    <source>
        <dbReference type="Google" id="ProtNLM"/>
    </source>
</evidence>